<accession>A0ABU7AL90</accession>
<reference evidence="1 2" key="1">
    <citation type="submission" date="2021-07" db="EMBL/GenBank/DDBJ databases">
        <authorList>
            <person name="Palmer J.M."/>
        </authorList>
    </citation>
    <scope>NUCLEOTIDE SEQUENCE [LARGE SCALE GENOMIC DNA]</scope>
    <source>
        <strain evidence="1 2">AT_MEX2019</strain>
        <tissue evidence="1">Muscle</tissue>
    </source>
</reference>
<proteinExistence type="predicted"/>
<keyword evidence="2" id="KW-1185">Reference proteome</keyword>
<organism evidence="1 2">
    <name type="scientific">Ataeniobius toweri</name>
    <dbReference type="NCBI Taxonomy" id="208326"/>
    <lineage>
        <taxon>Eukaryota</taxon>
        <taxon>Metazoa</taxon>
        <taxon>Chordata</taxon>
        <taxon>Craniata</taxon>
        <taxon>Vertebrata</taxon>
        <taxon>Euteleostomi</taxon>
        <taxon>Actinopterygii</taxon>
        <taxon>Neopterygii</taxon>
        <taxon>Teleostei</taxon>
        <taxon>Neoteleostei</taxon>
        <taxon>Acanthomorphata</taxon>
        <taxon>Ovalentaria</taxon>
        <taxon>Atherinomorphae</taxon>
        <taxon>Cyprinodontiformes</taxon>
        <taxon>Goodeidae</taxon>
        <taxon>Ataeniobius</taxon>
    </lineage>
</organism>
<gene>
    <name evidence="1" type="ORF">ATANTOWER_000173</name>
</gene>
<comment type="caution">
    <text evidence="1">The sequence shown here is derived from an EMBL/GenBank/DDBJ whole genome shotgun (WGS) entry which is preliminary data.</text>
</comment>
<dbReference type="EMBL" id="JAHUTI010020684">
    <property type="protein sequence ID" value="MED6238976.1"/>
    <property type="molecule type" value="Genomic_DNA"/>
</dbReference>
<evidence type="ECO:0000313" key="2">
    <source>
        <dbReference type="Proteomes" id="UP001345963"/>
    </source>
</evidence>
<evidence type="ECO:0000313" key="1">
    <source>
        <dbReference type="EMBL" id="MED6238976.1"/>
    </source>
</evidence>
<dbReference type="Proteomes" id="UP001345963">
    <property type="component" value="Unassembled WGS sequence"/>
</dbReference>
<name>A0ABU7AL90_9TELE</name>
<feature type="non-terminal residue" evidence="1">
    <location>
        <position position="1"/>
    </location>
</feature>
<sequence>EQVGRTPSLLLPLTLRFGSRSSDTNLVTVTGHRTANRNKLFVEVLRPAEPPLSHRFTSRWSADTRCSMESLWKHIQEMVWSRTSTSGRGRTFVDVWFTDSPCDESSFITNVFTPSLRSAGLII</sequence>
<protein>
    <submittedName>
        <fullName evidence="1">Uncharacterized protein</fullName>
    </submittedName>
</protein>